<accession>A0AAD7CH32</accession>
<organism evidence="1 2">
    <name type="scientific">Mycena rosella</name>
    <name type="common">Pink bonnet</name>
    <name type="synonym">Agaricus rosellus</name>
    <dbReference type="NCBI Taxonomy" id="1033263"/>
    <lineage>
        <taxon>Eukaryota</taxon>
        <taxon>Fungi</taxon>
        <taxon>Dikarya</taxon>
        <taxon>Basidiomycota</taxon>
        <taxon>Agaricomycotina</taxon>
        <taxon>Agaricomycetes</taxon>
        <taxon>Agaricomycetidae</taxon>
        <taxon>Agaricales</taxon>
        <taxon>Marasmiineae</taxon>
        <taxon>Mycenaceae</taxon>
        <taxon>Mycena</taxon>
    </lineage>
</organism>
<proteinExistence type="predicted"/>
<comment type="caution">
    <text evidence="1">The sequence shown here is derived from an EMBL/GenBank/DDBJ whole genome shotgun (WGS) entry which is preliminary data.</text>
</comment>
<name>A0AAD7CH32_MYCRO</name>
<keyword evidence="2" id="KW-1185">Reference proteome</keyword>
<protein>
    <submittedName>
        <fullName evidence="1">Uncharacterized protein</fullName>
    </submittedName>
</protein>
<dbReference type="Proteomes" id="UP001221757">
    <property type="component" value="Unassembled WGS sequence"/>
</dbReference>
<gene>
    <name evidence="1" type="ORF">B0H17DRAFT_1103181</name>
</gene>
<dbReference type="AlphaFoldDB" id="A0AAD7CH32"/>
<sequence>MYTILQLITIPRPCLCAWASTTQIKARHTTPRQTCNMGHLPGHVSCRKFVNPEVAGHRGGGPAARTCGDAPISILVHIAAADDKQHNQNCISNRAISILIHIRASDEHYNQNCVSNRAQGG</sequence>
<evidence type="ECO:0000313" key="2">
    <source>
        <dbReference type="Proteomes" id="UP001221757"/>
    </source>
</evidence>
<reference evidence="1" key="1">
    <citation type="submission" date="2023-03" db="EMBL/GenBank/DDBJ databases">
        <title>Massive genome expansion in bonnet fungi (Mycena s.s.) driven by repeated elements and novel gene families across ecological guilds.</title>
        <authorList>
            <consortium name="Lawrence Berkeley National Laboratory"/>
            <person name="Harder C.B."/>
            <person name="Miyauchi S."/>
            <person name="Viragh M."/>
            <person name="Kuo A."/>
            <person name="Thoen E."/>
            <person name="Andreopoulos B."/>
            <person name="Lu D."/>
            <person name="Skrede I."/>
            <person name="Drula E."/>
            <person name="Henrissat B."/>
            <person name="Morin E."/>
            <person name="Kohler A."/>
            <person name="Barry K."/>
            <person name="LaButti K."/>
            <person name="Morin E."/>
            <person name="Salamov A."/>
            <person name="Lipzen A."/>
            <person name="Mereny Z."/>
            <person name="Hegedus B."/>
            <person name="Baldrian P."/>
            <person name="Stursova M."/>
            <person name="Weitz H."/>
            <person name="Taylor A."/>
            <person name="Grigoriev I.V."/>
            <person name="Nagy L.G."/>
            <person name="Martin F."/>
            <person name="Kauserud H."/>
        </authorList>
    </citation>
    <scope>NUCLEOTIDE SEQUENCE</scope>
    <source>
        <strain evidence="1">CBHHK067</strain>
    </source>
</reference>
<evidence type="ECO:0000313" key="1">
    <source>
        <dbReference type="EMBL" id="KAJ7648479.1"/>
    </source>
</evidence>
<dbReference type="EMBL" id="JARKIE010000379">
    <property type="protein sequence ID" value="KAJ7648479.1"/>
    <property type="molecule type" value="Genomic_DNA"/>
</dbReference>